<reference evidence="4" key="1">
    <citation type="submission" date="2017-02" db="UniProtKB">
        <authorList>
            <consortium name="WormBaseParasite"/>
        </authorList>
    </citation>
    <scope>IDENTIFICATION</scope>
</reference>
<reference evidence="2 3" key="2">
    <citation type="submission" date="2018-11" db="EMBL/GenBank/DDBJ databases">
        <authorList>
            <consortium name="Pathogen Informatics"/>
        </authorList>
    </citation>
    <scope>NUCLEOTIDE SEQUENCE [LARGE SCALE GENOMIC DNA]</scope>
    <source>
        <strain evidence="2 3">MHpl1</strain>
    </source>
</reference>
<protein>
    <submittedName>
        <fullName evidence="2 4">Uncharacterized protein</fullName>
    </submittedName>
</protein>
<evidence type="ECO:0000313" key="4">
    <source>
        <dbReference type="WBParaSite" id="HPLM_0001906401-mRNA-1"/>
    </source>
</evidence>
<dbReference type="AlphaFoldDB" id="A0A0N4X3X2"/>
<dbReference type="WBParaSite" id="HPLM_0001906401-mRNA-1">
    <property type="protein sequence ID" value="HPLM_0001906401-mRNA-1"/>
    <property type="gene ID" value="HPLM_0001906401"/>
</dbReference>
<organism evidence="4">
    <name type="scientific">Haemonchus placei</name>
    <name type="common">Barber's pole worm</name>
    <dbReference type="NCBI Taxonomy" id="6290"/>
    <lineage>
        <taxon>Eukaryota</taxon>
        <taxon>Metazoa</taxon>
        <taxon>Ecdysozoa</taxon>
        <taxon>Nematoda</taxon>
        <taxon>Chromadorea</taxon>
        <taxon>Rhabditida</taxon>
        <taxon>Rhabditina</taxon>
        <taxon>Rhabditomorpha</taxon>
        <taxon>Strongyloidea</taxon>
        <taxon>Trichostrongylidae</taxon>
        <taxon>Haemonchus</taxon>
    </lineage>
</organism>
<feature type="compositionally biased region" description="Polar residues" evidence="1">
    <location>
        <begin position="52"/>
        <end position="72"/>
    </location>
</feature>
<keyword evidence="3" id="KW-1185">Reference proteome</keyword>
<gene>
    <name evidence="2" type="ORF">HPLM_LOCUS19056</name>
</gene>
<proteinExistence type="predicted"/>
<sequence length="107" mass="11954">MLQNDISGRAHSLPNSLTRRNSKKTSSTHGPCGGLPMLRTSRSIEYHRGDGNFNTRTVTSPTYDYNSDSGSESGKIVTHWTPNTTMWDTRNTFAMSAFDAFEEVMEC</sequence>
<dbReference type="Proteomes" id="UP000268014">
    <property type="component" value="Unassembled WGS sequence"/>
</dbReference>
<name>A0A0N4X3X2_HAEPC</name>
<evidence type="ECO:0000256" key="1">
    <source>
        <dbReference type="SAM" id="MobiDB-lite"/>
    </source>
</evidence>
<dbReference type="EMBL" id="UZAF01021015">
    <property type="protein sequence ID" value="VDO74766.1"/>
    <property type="molecule type" value="Genomic_DNA"/>
</dbReference>
<feature type="region of interest" description="Disordered" evidence="1">
    <location>
        <begin position="1"/>
        <end position="74"/>
    </location>
</feature>
<evidence type="ECO:0000313" key="3">
    <source>
        <dbReference type="Proteomes" id="UP000268014"/>
    </source>
</evidence>
<evidence type="ECO:0000313" key="2">
    <source>
        <dbReference type="EMBL" id="VDO74766.1"/>
    </source>
</evidence>
<feature type="compositionally biased region" description="Polar residues" evidence="1">
    <location>
        <begin position="13"/>
        <end position="29"/>
    </location>
</feature>
<accession>A0A0N4X3X2</accession>